<dbReference type="Proteomes" id="UP000177583">
    <property type="component" value="Unassembled WGS sequence"/>
</dbReference>
<evidence type="ECO:0000313" key="1">
    <source>
        <dbReference type="EMBL" id="OGH01425.1"/>
    </source>
</evidence>
<dbReference type="InterPro" id="IPR012341">
    <property type="entry name" value="6hp_glycosidase-like_sf"/>
</dbReference>
<dbReference type="AlphaFoldDB" id="A0A1F6GTE8"/>
<evidence type="ECO:0000313" key="2">
    <source>
        <dbReference type="Proteomes" id="UP000177583"/>
    </source>
</evidence>
<gene>
    <name evidence="1" type="ORF">A2557_09560</name>
</gene>
<dbReference type="Gene3D" id="1.50.10.10">
    <property type="match status" value="1"/>
</dbReference>
<comment type="caution">
    <text evidence="1">The sequence shown here is derived from an EMBL/GenBank/DDBJ whole genome shotgun (WGS) entry which is preliminary data.</text>
</comment>
<organism evidence="1 2">
    <name type="scientific">Candidatus Lambdaproteobacteria bacterium RIFOXYD2_FULL_56_26</name>
    <dbReference type="NCBI Taxonomy" id="1817773"/>
    <lineage>
        <taxon>Bacteria</taxon>
        <taxon>Pseudomonadati</taxon>
        <taxon>Pseudomonadota</taxon>
        <taxon>Candidatus Lambdaproteobacteria</taxon>
    </lineage>
</organism>
<sequence>MFVLVQEILQETEPDLTSSFSRAVTLKSSSWRKMELKKRLIALFPLDRLVRWYLRSSGKEYLIRFLDGLAHLGRPSSVFFPPELFEQGLSLVLSGLNNTLSIQSNPHWVWPYWVERQQDPEGAEFVPTGVNLVMGNLTRRNWTSIGIRGSRQEAMVDPVGMVTLEPFGWSLLPFLKRQGQSFVPPRLEKQAVQRLKGENQPTVITEYRTNPDLLWEFEAQALLTHGEEMVALTQRVKNQGTDPITLTLGFALRPYNPLTIGHINKIKYKNRLWRINRRPALLVLNEPDRILASTGERIDPLLQQGDLPQIGQLRSKTGLLMGQAEFDLVLEPGEEKEICAVAPVAKRDLGPERRFAHLDLPTLEKARSASEGFWRQNLLRGLQLQFPEPALQTAFEAVKNHLHVFDDQDRFTAGTFFYHFHWLRDSAFLALAFENLGWTVEVAAKVPGYLQLQTKEGFFRSQDGEWDGAGQALLTLVRHFLRKGDKEGLKANFAALYKGALWIEKTRNLTNEGQAPHAGMLPAGISAEHFGPNDHYFWDNFWALAGLKALARAAQWLGKTKEEGLLKEEATLYQERLSQIIAIAVSETPQKGLPCSPYRPLDTAAIGNLVALYPLDLVSPFEPWVGPTLDYLWENNLRQGLFYQKIIHTGLNAYLSAQLAQAFLARGDERVWVILEALLEKGGPTHVWPEAIHPRTQGGCMGDGDHGWAAAEFVNLCRNLCVKEQQGELLLGLGLRPQWFTGEQTLTVTEAPTDFGTLSYGLKVSFDQIEVQWEQRPGPAVRAARVFLVLPQNIVEGPKWGVSKVRIALEGTQGVLRLERIGPSAPFQSQSSQPKVS</sequence>
<dbReference type="EMBL" id="MFNF01000035">
    <property type="protein sequence ID" value="OGH01425.1"/>
    <property type="molecule type" value="Genomic_DNA"/>
</dbReference>
<proteinExistence type="predicted"/>
<evidence type="ECO:0008006" key="3">
    <source>
        <dbReference type="Google" id="ProtNLM"/>
    </source>
</evidence>
<dbReference type="InterPro" id="IPR008928">
    <property type="entry name" value="6-hairpin_glycosidase_sf"/>
</dbReference>
<name>A0A1F6GTE8_9PROT</name>
<dbReference type="SUPFAM" id="SSF48208">
    <property type="entry name" value="Six-hairpin glycosidases"/>
    <property type="match status" value="1"/>
</dbReference>
<reference evidence="1 2" key="1">
    <citation type="journal article" date="2016" name="Nat. Commun.">
        <title>Thousands of microbial genomes shed light on interconnected biogeochemical processes in an aquifer system.</title>
        <authorList>
            <person name="Anantharaman K."/>
            <person name="Brown C.T."/>
            <person name="Hug L.A."/>
            <person name="Sharon I."/>
            <person name="Castelle C.J."/>
            <person name="Probst A.J."/>
            <person name="Thomas B.C."/>
            <person name="Singh A."/>
            <person name="Wilkins M.J."/>
            <person name="Karaoz U."/>
            <person name="Brodie E.L."/>
            <person name="Williams K.H."/>
            <person name="Hubbard S.S."/>
            <person name="Banfield J.F."/>
        </authorList>
    </citation>
    <scope>NUCLEOTIDE SEQUENCE [LARGE SCALE GENOMIC DNA]</scope>
</reference>
<dbReference type="GO" id="GO:0005975">
    <property type="term" value="P:carbohydrate metabolic process"/>
    <property type="evidence" value="ECO:0007669"/>
    <property type="project" value="InterPro"/>
</dbReference>
<accession>A0A1F6GTE8</accession>
<protein>
    <recommendedName>
        <fullName evidence="3">Alpha-L-rhamnosidase six-hairpin glycosidase domain-containing protein</fullName>
    </recommendedName>
</protein>